<feature type="signal peptide" evidence="1">
    <location>
        <begin position="1"/>
        <end position="26"/>
    </location>
</feature>
<keyword evidence="1" id="KW-0732">Signal</keyword>
<evidence type="ECO:0000313" key="2">
    <source>
        <dbReference type="EMBL" id="SIS52360.1"/>
    </source>
</evidence>
<keyword evidence="3" id="KW-1185">Reference proteome</keyword>
<proteinExistence type="predicted"/>
<name>A0A1N7JSP7_9GAMM</name>
<dbReference type="AlphaFoldDB" id="A0A1N7JSP7"/>
<reference evidence="3" key="1">
    <citation type="submission" date="2017-01" db="EMBL/GenBank/DDBJ databases">
        <authorList>
            <person name="Varghese N."/>
            <person name="Submissions S."/>
        </authorList>
    </citation>
    <scope>NUCLEOTIDE SEQUENCE [LARGE SCALE GENOMIC DNA]</scope>
    <source>
        <strain evidence="3">DSM 24913</strain>
    </source>
</reference>
<protein>
    <recommendedName>
        <fullName evidence="4">Outer membrane protein beta-barrel domain-containing protein</fullName>
    </recommendedName>
</protein>
<evidence type="ECO:0000313" key="3">
    <source>
        <dbReference type="Proteomes" id="UP000185639"/>
    </source>
</evidence>
<dbReference type="InterPro" id="IPR011250">
    <property type="entry name" value="OMP/PagP_B-barrel"/>
</dbReference>
<dbReference type="SUPFAM" id="SSF56925">
    <property type="entry name" value="OMPA-like"/>
    <property type="match status" value="1"/>
</dbReference>
<evidence type="ECO:0000256" key="1">
    <source>
        <dbReference type="SAM" id="SignalP"/>
    </source>
</evidence>
<evidence type="ECO:0008006" key="4">
    <source>
        <dbReference type="Google" id="ProtNLM"/>
    </source>
</evidence>
<dbReference type="EMBL" id="FTOH01000002">
    <property type="protein sequence ID" value="SIS52360.1"/>
    <property type="molecule type" value="Genomic_DNA"/>
</dbReference>
<gene>
    <name evidence="2" type="ORF">SAMN05421686_102177</name>
</gene>
<dbReference type="Proteomes" id="UP000185639">
    <property type="component" value="Unassembled WGS sequence"/>
</dbReference>
<accession>A0A1N7JSP7</accession>
<dbReference type="STRING" id="484498.SAMN05421686_102177"/>
<feature type="chain" id="PRO_5012026360" description="Outer membrane protein beta-barrel domain-containing protein" evidence="1">
    <location>
        <begin position="27"/>
        <end position="200"/>
    </location>
</feature>
<sequence length="200" mass="21410">MSGISIIRLVCSAVAGVLLVSTPSHAADYSGNGSWHLGAAYETATIDQNLLDTGAWSSTYPRLTVGGTGPMNARFEISWTRMRADREGANIVGLDGDVWLPYALDGAPASRLRPYLILGVGYHRYYGETSVLDEEGADNGARSLNAGLAVVGNLTQTTELVATFRYRYLRWDAPDDEPGESVSAANATITSVSFGIQQLF</sequence>
<organism evidence="2 3">
    <name type="scientific">Thalassolituus maritimus</name>
    <dbReference type="NCBI Taxonomy" id="484498"/>
    <lineage>
        <taxon>Bacteria</taxon>
        <taxon>Pseudomonadati</taxon>
        <taxon>Pseudomonadota</taxon>
        <taxon>Gammaproteobacteria</taxon>
        <taxon>Oceanospirillales</taxon>
        <taxon>Oceanospirillaceae</taxon>
        <taxon>Thalassolituus</taxon>
    </lineage>
</organism>